<dbReference type="Proteomes" id="UP000233730">
    <property type="component" value="Unassembled WGS sequence"/>
</dbReference>
<dbReference type="AlphaFoldDB" id="A0A2N3QE93"/>
<dbReference type="RefSeq" id="WP_143252420.1">
    <property type="nucleotide sequence ID" value="NZ_PCGZ01000011.1"/>
</dbReference>
<sequence length="98" mass="11204">MCVAEKMTFENLVDWYVRQLVLHGDAENAEIIRNAFACGEPTVALDMAVIRSKQLNIIPERYIIKRSCELLDPDDDGMEICKCFLTVNGLPHMREDNC</sequence>
<protein>
    <submittedName>
        <fullName evidence="1">Uncharacterized protein</fullName>
    </submittedName>
</protein>
<organism evidence="1 2">
    <name type="scientific">Bifidobacterium pseudolongum subsp. globosum</name>
    <dbReference type="NCBI Taxonomy" id="1690"/>
    <lineage>
        <taxon>Bacteria</taxon>
        <taxon>Bacillati</taxon>
        <taxon>Actinomycetota</taxon>
        <taxon>Actinomycetes</taxon>
        <taxon>Bifidobacteriales</taxon>
        <taxon>Bifidobacteriaceae</taxon>
        <taxon>Bifidobacterium</taxon>
    </lineage>
</organism>
<gene>
    <name evidence="1" type="ORF">CQR46_1578</name>
</gene>
<dbReference type="EMBL" id="PCGZ01000011">
    <property type="protein sequence ID" value="PKU88477.1"/>
    <property type="molecule type" value="Genomic_DNA"/>
</dbReference>
<proteinExistence type="predicted"/>
<evidence type="ECO:0000313" key="2">
    <source>
        <dbReference type="Proteomes" id="UP000233730"/>
    </source>
</evidence>
<reference evidence="1 2" key="1">
    <citation type="submission" date="2017-10" db="EMBL/GenBank/DDBJ databases">
        <title>Bifidobacterium genomics.</title>
        <authorList>
            <person name="Lugli G.A."/>
            <person name="Milani C."/>
            <person name="Mancabelli L."/>
        </authorList>
    </citation>
    <scope>NUCLEOTIDE SEQUENCE [LARGE SCALE GENOMIC DNA]</scope>
    <source>
        <strain evidence="1 2">1524B</strain>
    </source>
</reference>
<accession>A0A2N3QE93</accession>
<evidence type="ECO:0000313" key="1">
    <source>
        <dbReference type="EMBL" id="PKU88477.1"/>
    </source>
</evidence>
<comment type="caution">
    <text evidence="1">The sequence shown here is derived from an EMBL/GenBank/DDBJ whole genome shotgun (WGS) entry which is preliminary data.</text>
</comment>
<name>A0A2N3QE93_9BIFI</name>